<evidence type="ECO:0000256" key="5">
    <source>
        <dbReference type="ARBA" id="ARBA00022683"/>
    </source>
</evidence>
<organism evidence="8 9">
    <name type="scientific">Paenibacillus kribbensis</name>
    <dbReference type="NCBI Taxonomy" id="172713"/>
    <lineage>
        <taxon>Bacteria</taxon>
        <taxon>Bacillati</taxon>
        <taxon>Bacillota</taxon>
        <taxon>Bacilli</taxon>
        <taxon>Bacillales</taxon>
        <taxon>Paenibacillaceae</taxon>
        <taxon>Paenibacillus</taxon>
    </lineage>
</organism>
<keyword evidence="9" id="KW-1185">Reference proteome</keyword>
<evidence type="ECO:0000256" key="2">
    <source>
        <dbReference type="ARBA" id="ARBA00022553"/>
    </source>
</evidence>
<dbReference type="KEGG" id="pkb:B4V02_24075"/>
<gene>
    <name evidence="8" type="ORF">B4V02_24075</name>
</gene>
<sequence>MKIVGVTSCIAGLAHTPMAAKALEKAAAQLGHDIKVEQQGALGQVNKLTEEEISAADFVLIASDQTVKDAERFEHKRIVRVKIGHAVNNAEAVLTKAVEAISAQK</sequence>
<dbReference type="GO" id="GO:0005886">
    <property type="term" value="C:plasma membrane"/>
    <property type="evidence" value="ECO:0007669"/>
    <property type="project" value="TreeGrafter"/>
</dbReference>
<dbReference type="STRING" id="172713.GCA_001705305_05357"/>
<evidence type="ECO:0000256" key="1">
    <source>
        <dbReference type="ARBA" id="ARBA00022448"/>
    </source>
</evidence>
<protein>
    <submittedName>
        <fullName evidence="8">PTS fructose transporter subunit IIB</fullName>
    </submittedName>
</protein>
<dbReference type="InterPro" id="IPR036095">
    <property type="entry name" value="PTS_EIIB-like_sf"/>
</dbReference>
<dbReference type="CDD" id="cd05569">
    <property type="entry name" value="PTS_IIB_fructose"/>
    <property type="match status" value="1"/>
</dbReference>
<feature type="domain" description="PTS EIIB type-2" evidence="7">
    <location>
        <begin position="1"/>
        <end position="99"/>
    </location>
</feature>
<dbReference type="InterPro" id="IPR003501">
    <property type="entry name" value="PTS_EIIB_2/3"/>
</dbReference>
<dbReference type="Pfam" id="PF02302">
    <property type="entry name" value="PTS_IIB"/>
    <property type="match status" value="1"/>
</dbReference>
<evidence type="ECO:0000256" key="6">
    <source>
        <dbReference type="ARBA" id="ARBA00022777"/>
    </source>
</evidence>
<dbReference type="RefSeq" id="WP_007428194.1">
    <property type="nucleotide sequence ID" value="NZ_CP020028.1"/>
</dbReference>
<dbReference type="SUPFAM" id="SSF52794">
    <property type="entry name" value="PTS system IIB component-like"/>
    <property type="match status" value="1"/>
</dbReference>
<keyword evidence="3" id="KW-0762">Sugar transport</keyword>
<keyword evidence="4" id="KW-0808">Transferase</keyword>
<proteinExistence type="predicted"/>
<keyword evidence="2" id="KW-0597">Phosphoprotein</keyword>
<evidence type="ECO:0000256" key="3">
    <source>
        <dbReference type="ARBA" id="ARBA00022597"/>
    </source>
</evidence>
<name>A0A222WUK3_9BACL</name>
<keyword evidence="6" id="KW-0418">Kinase</keyword>
<dbReference type="GO" id="GO:0016301">
    <property type="term" value="F:kinase activity"/>
    <property type="evidence" value="ECO:0007669"/>
    <property type="project" value="UniProtKB-KW"/>
</dbReference>
<dbReference type="GO" id="GO:0022877">
    <property type="term" value="F:protein-N(PI)-phosphohistidine-fructose phosphotransferase system transporter activity"/>
    <property type="evidence" value="ECO:0007669"/>
    <property type="project" value="InterPro"/>
</dbReference>
<dbReference type="EMBL" id="CP020028">
    <property type="protein sequence ID" value="ASR49544.1"/>
    <property type="molecule type" value="Genomic_DNA"/>
</dbReference>
<keyword evidence="5" id="KW-0598">Phosphotransferase system</keyword>
<dbReference type="Gene3D" id="3.40.50.2300">
    <property type="match status" value="1"/>
</dbReference>
<dbReference type="InterPro" id="IPR013011">
    <property type="entry name" value="PTS_EIIB_2"/>
</dbReference>
<dbReference type="AlphaFoldDB" id="A0A222WUK3"/>
<dbReference type="InterPro" id="IPR003353">
    <property type="entry name" value="PTS_IIB_fruc"/>
</dbReference>
<evidence type="ECO:0000313" key="8">
    <source>
        <dbReference type="EMBL" id="ASR49544.1"/>
    </source>
</evidence>
<dbReference type="Proteomes" id="UP000214666">
    <property type="component" value="Chromosome"/>
</dbReference>
<evidence type="ECO:0000259" key="7">
    <source>
        <dbReference type="PROSITE" id="PS51099"/>
    </source>
</evidence>
<dbReference type="PROSITE" id="PS51099">
    <property type="entry name" value="PTS_EIIB_TYPE_2"/>
    <property type="match status" value="1"/>
</dbReference>
<dbReference type="GO" id="GO:0090563">
    <property type="term" value="F:protein-phosphocysteine-sugar phosphotransferase activity"/>
    <property type="evidence" value="ECO:0007669"/>
    <property type="project" value="TreeGrafter"/>
</dbReference>
<dbReference type="PANTHER" id="PTHR30505">
    <property type="entry name" value="FRUCTOSE-LIKE PERMEASE"/>
    <property type="match status" value="1"/>
</dbReference>
<dbReference type="GO" id="GO:0009401">
    <property type="term" value="P:phosphoenolpyruvate-dependent sugar phosphotransferase system"/>
    <property type="evidence" value="ECO:0007669"/>
    <property type="project" value="UniProtKB-KW"/>
</dbReference>
<evidence type="ECO:0000313" key="9">
    <source>
        <dbReference type="Proteomes" id="UP000214666"/>
    </source>
</evidence>
<dbReference type="InterPro" id="IPR050864">
    <property type="entry name" value="Bacterial_PTS_Sugar_Transport"/>
</dbReference>
<reference evidence="8 9" key="1">
    <citation type="submission" date="2017-03" db="EMBL/GenBank/DDBJ databases">
        <title>Complete genome sequence of Paenibacillus Kribbensis producing bioflocculants.</title>
        <authorList>
            <person name="Lee H.-G."/>
            <person name="Oh H.-M."/>
        </authorList>
    </citation>
    <scope>NUCLEOTIDE SEQUENCE [LARGE SCALE GENOMIC DNA]</scope>
    <source>
        <strain evidence="8 9">AM49</strain>
    </source>
</reference>
<dbReference type="GeneID" id="71025840"/>
<dbReference type="NCBIfam" id="TIGR00829">
    <property type="entry name" value="FRU"/>
    <property type="match status" value="1"/>
</dbReference>
<dbReference type="PANTHER" id="PTHR30505:SF0">
    <property type="entry name" value="FRUCTOSE-LIKE PTS SYSTEM EIIBC COMPONENT-RELATED"/>
    <property type="match status" value="1"/>
</dbReference>
<evidence type="ECO:0000256" key="4">
    <source>
        <dbReference type="ARBA" id="ARBA00022679"/>
    </source>
</evidence>
<accession>A0A222WUK3</accession>
<dbReference type="OrthoDB" id="9782569at2"/>
<keyword evidence="1" id="KW-0813">Transport</keyword>